<evidence type="ECO:0000313" key="1">
    <source>
        <dbReference type="EMBL" id="TCC18627.1"/>
    </source>
</evidence>
<dbReference type="Gene3D" id="1.10.287.1060">
    <property type="entry name" value="ESAT-6-like"/>
    <property type="match status" value="1"/>
</dbReference>
<comment type="caution">
    <text evidence="1">The sequence shown here is derived from an EMBL/GenBank/DDBJ whole genome shotgun (WGS) entry which is preliminary data.</text>
</comment>
<dbReference type="SUPFAM" id="SSF140453">
    <property type="entry name" value="EsxAB dimer-like"/>
    <property type="match status" value="1"/>
</dbReference>
<protein>
    <submittedName>
        <fullName evidence="1">Uncharacterized protein</fullName>
    </submittedName>
</protein>
<gene>
    <name evidence="1" type="ORF">E0H50_38560</name>
</gene>
<dbReference type="RefSeq" id="WP_131296104.1">
    <property type="nucleotide sequence ID" value="NZ_SJKA01000024.1"/>
</dbReference>
<dbReference type="AlphaFoldDB" id="A0A4R0IA57"/>
<dbReference type="EMBL" id="SJKA01000024">
    <property type="protein sequence ID" value="TCC18627.1"/>
    <property type="molecule type" value="Genomic_DNA"/>
</dbReference>
<reference evidence="1 2" key="1">
    <citation type="submission" date="2019-02" db="EMBL/GenBank/DDBJ databases">
        <title>Kribbella capetownensis sp. nov. and Kribbella speibonae sp. nov., isolated from soil.</title>
        <authorList>
            <person name="Curtis S.M."/>
            <person name="Norton I."/>
            <person name="Everest G.J."/>
            <person name="Meyers P.R."/>
        </authorList>
    </citation>
    <scope>NUCLEOTIDE SEQUENCE [LARGE SCALE GENOMIC DNA]</scope>
    <source>
        <strain evidence="1 2">DSM 27082</strain>
    </source>
</reference>
<proteinExistence type="predicted"/>
<accession>A0A4R0IA57</accession>
<sequence length="97" mass="10914">MMLNYPFDRMAQGAVDMVTANQQVTDLQNQFQTAMQQLLAAWVSQQGSPQLQEVQRLWAQANEEINLVLRRRGDAMDDSWIGMKRADAQAADAVANC</sequence>
<dbReference type="Proteomes" id="UP000292695">
    <property type="component" value="Unassembled WGS sequence"/>
</dbReference>
<evidence type="ECO:0000313" key="2">
    <source>
        <dbReference type="Proteomes" id="UP000292695"/>
    </source>
</evidence>
<dbReference type="OrthoDB" id="3831350at2"/>
<keyword evidence="2" id="KW-1185">Reference proteome</keyword>
<name>A0A4R0IA57_9ACTN</name>
<organism evidence="1 2">
    <name type="scientific">Kribbella sindirgiensis</name>
    <dbReference type="NCBI Taxonomy" id="1124744"/>
    <lineage>
        <taxon>Bacteria</taxon>
        <taxon>Bacillati</taxon>
        <taxon>Actinomycetota</taxon>
        <taxon>Actinomycetes</taxon>
        <taxon>Propionibacteriales</taxon>
        <taxon>Kribbellaceae</taxon>
        <taxon>Kribbella</taxon>
    </lineage>
</organism>
<dbReference type="InterPro" id="IPR036689">
    <property type="entry name" value="ESAT-6-like_sf"/>
</dbReference>